<proteinExistence type="inferred from homology"/>
<protein>
    <recommendedName>
        <fullName evidence="3">fructose-bisphosphate aldolase</fullName>
        <ecNumber evidence="3">4.1.2.13</ecNumber>
    </recommendedName>
    <alternativeName>
        <fullName evidence="6">Fructose-bisphosphate aldolase class I</fullName>
    </alternativeName>
</protein>
<dbReference type="UniPathway" id="UPA00109">
    <property type="reaction ID" value="UER00183"/>
</dbReference>
<evidence type="ECO:0000313" key="7">
    <source>
        <dbReference type="EMBL" id="OCL36851.1"/>
    </source>
</evidence>
<comment type="caution">
    <text evidence="7">The sequence shown here is derived from an EMBL/GenBank/DDBJ whole genome shotgun (WGS) entry which is preliminary data.</text>
</comment>
<accession>A0A1C0AR81</accession>
<dbReference type="AlphaFoldDB" id="A0A1C0AR81"/>
<dbReference type="GO" id="GO:0004332">
    <property type="term" value="F:fructose-bisphosphate aldolase activity"/>
    <property type="evidence" value="ECO:0007669"/>
    <property type="project" value="UniProtKB-EC"/>
</dbReference>
<keyword evidence="4" id="KW-0324">Glycolysis</keyword>
<evidence type="ECO:0000256" key="5">
    <source>
        <dbReference type="ARBA" id="ARBA00023239"/>
    </source>
</evidence>
<keyword evidence="8" id="KW-1185">Reference proteome</keyword>
<evidence type="ECO:0000256" key="2">
    <source>
        <dbReference type="ARBA" id="ARBA00010387"/>
    </source>
</evidence>
<reference evidence="8" key="1">
    <citation type="submission" date="2016-07" db="EMBL/GenBank/DDBJ databases">
        <authorList>
            <person name="Florea S."/>
            <person name="Webb J.S."/>
            <person name="Jaromczyk J."/>
            <person name="Schardl C.L."/>
        </authorList>
    </citation>
    <scope>NUCLEOTIDE SEQUENCE [LARGE SCALE GENOMIC DNA]</scope>
    <source>
        <strain evidence="8">IPBSL-7</strain>
    </source>
</reference>
<dbReference type="Proteomes" id="UP000093501">
    <property type="component" value="Unassembled WGS sequence"/>
</dbReference>
<evidence type="ECO:0000313" key="8">
    <source>
        <dbReference type="Proteomes" id="UP000093501"/>
    </source>
</evidence>
<name>A0A1C0AR81_9ACTN</name>
<dbReference type="GO" id="GO:0006096">
    <property type="term" value="P:glycolytic process"/>
    <property type="evidence" value="ECO:0007669"/>
    <property type="project" value="UniProtKB-UniPathway"/>
</dbReference>
<comment type="pathway">
    <text evidence="1">Carbohydrate degradation; glycolysis; D-glyceraldehyde 3-phosphate and glycerone phosphate from D-glucose: step 4/4.</text>
</comment>
<dbReference type="InterPro" id="IPR000741">
    <property type="entry name" value="FBA_I"/>
</dbReference>
<evidence type="ECO:0000256" key="4">
    <source>
        <dbReference type="ARBA" id="ARBA00023152"/>
    </source>
</evidence>
<dbReference type="EC" id="4.1.2.13" evidence="3"/>
<keyword evidence="5" id="KW-0456">Lyase</keyword>
<dbReference type="Pfam" id="PF00274">
    <property type="entry name" value="Glycolytic"/>
    <property type="match status" value="1"/>
</dbReference>
<dbReference type="PANTHER" id="PTHR11627">
    <property type="entry name" value="FRUCTOSE-BISPHOSPHATE ALDOLASE"/>
    <property type="match status" value="1"/>
</dbReference>
<comment type="similarity">
    <text evidence="2">Belongs to the class I fructose-bisphosphate aldolase family.</text>
</comment>
<gene>
    <name evidence="7" type="ORF">BCR15_12995</name>
</gene>
<dbReference type="SUPFAM" id="SSF51569">
    <property type="entry name" value="Aldolase"/>
    <property type="match status" value="1"/>
</dbReference>
<dbReference type="RefSeq" id="WP_068750021.1">
    <property type="nucleotide sequence ID" value="NZ_JBDXXE010000016.1"/>
</dbReference>
<organism evidence="7 8">
    <name type="scientific">Tessaracoccus lapidicaptus</name>
    <dbReference type="NCBI Taxonomy" id="1427523"/>
    <lineage>
        <taxon>Bacteria</taxon>
        <taxon>Bacillati</taxon>
        <taxon>Actinomycetota</taxon>
        <taxon>Actinomycetes</taxon>
        <taxon>Propionibacteriales</taxon>
        <taxon>Propionibacteriaceae</taxon>
        <taxon>Tessaracoccus</taxon>
    </lineage>
</organism>
<sequence>MNEQQLRKMREAQGFIAALDQSGGSTPRTLQRYGVESWADDADMFDQVHRMRSRIMQSPSFGGDRILGTILFVDTMDREVAGLPTPRYLWDVKQVVPILKVDKGLAEERDGSQLMKPIPGLDELLARARDMGVFGTKMRSLVSLPGAAVREVVEQQFDVGRQIFAAGLVPILEPEVDIKSPGKAEAERQVHDALIEGLDRLPDSETVMLKLTLPDQDDLYADLVAHPRVLRVFALSGGYTRAEATARLARQHGVAASFARALMEGLLITQSDAEFDEALDRSIAEVYAASVT</sequence>
<evidence type="ECO:0000256" key="3">
    <source>
        <dbReference type="ARBA" id="ARBA00013068"/>
    </source>
</evidence>
<evidence type="ECO:0000256" key="6">
    <source>
        <dbReference type="ARBA" id="ARBA00029799"/>
    </source>
</evidence>
<evidence type="ECO:0000256" key="1">
    <source>
        <dbReference type="ARBA" id="ARBA00004714"/>
    </source>
</evidence>
<dbReference type="EMBL" id="MBQD01000005">
    <property type="protein sequence ID" value="OCL36851.1"/>
    <property type="molecule type" value="Genomic_DNA"/>
</dbReference>
<dbReference type="InterPro" id="IPR013785">
    <property type="entry name" value="Aldolase_TIM"/>
</dbReference>
<dbReference type="Gene3D" id="3.20.20.70">
    <property type="entry name" value="Aldolase class I"/>
    <property type="match status" value="1"/>
</dbReference>
<dbReference type="NCBIfam" id="NF003784">
    <property type="entry name" value="PRK05377.1"/>
    <property type="match status" value="1"/>
</dbReference>